<keyword evidence="1" id="KW-0812">Transmembrane</keyword>
<sequence>MHLLSEIAQIQTSLTAFDPCSPHINVLRRPLRESLSPHLMSSFSFSNNLVEISALTALLGSEAAESMVMGARGAAGVAWAATSSFGTVSVVKACLSGACGGWLRQSLGLRTLVSDDAVGLELRQDSHREAKLRLSLGEPLAIVCHVKKGTRMDAYAIDSHNSFMLRSIPETAAGDPIQVFVYSGNKFYRSGYAPLQVAAVLLSTLKIAELYVLWRSGSGLLGIVSAIPWLYFMTGLTIIKTREFLQIRQRGPEVHDLDIIAGRLPTVSRQGGVRKIVLGIAEHPRISLSWQLCWAGGAVVTTSALLYTYIIMADASRNTVLMWAGFQLLWLSARIVVYHLTEPATPLLRRKCSLRPYQTLSMDLRMRVVDLTLALGQSQTAFHPRGYAQYAGDDFSLNAVHLVMQTRTSEDVFPLHHPVAVASDSATTQIEIIGVVGDTSLAAAMWMVGSDIGPMDMYDTCVVVLTTPGYSGQHFSVPAARVLSGTVPYDEDLEKENGPVFIPKGVPHPEIVTWWYWIPCSSSVWLEMSITAGVPLIGKHECSIRTDEQITAKLSAGRLNIALKSVEEVKEVLAFSAKGRDALSYLLG</sequence>
<dbReference type="AlphaFoldDB" id="A0AAW0AIM9"/>
<keyword evidence="3" id="KW-1185">Reference proteome</keyword>
<feature type="transmembrane region" description="Helical" evidence="1">
    <location>
        <begin position="220"/>
        <end position="239"/>
    </location>
</feature>
<evidence type="ECO:0000313" key="3">
    <source>
        <dbReference type="Proteomes" id="UP001362999"/>
    </source>
</evidence>
<protein>
    <submittedName>
        <fullName evidence="2">Uncharacterized protein</fullName>
    </submittedName>
</protein>
<proteinExistence type="predicted"/>
<gene>
    <name evidence="2" type="ORF">R3P38DRAFT_3017061</name>
</gene>
<comment type="caution">
    <text evidence="2">The sequence shown here is derived from an EMBL/GenBank/DDBJ whole genome shotgun (WGS) entry which is preliminary data.</text>
</comment>
<organism evidence="2 3">
    <name type="scientific">Favolaschia claudopus</name>
    <dbReference type="NCBI Taxonomy" id="2862362"/>
    <lineage>
        <taxon>Eukaryota</taxon>
        <taxon>Fungi</taxon>
        <taxon>Dikarya</taxon>
        <taxon>Basidiomycota</taxon>
        <taxon>Agaricomycotina</taxon>
        <taxon>Agaricomycetes</taxon>
        <taxon>Agaricomycetidae</taxon>
        <taxon>Agaricales</taxon>
        <taxon>Marasmiineae</taxon>
        <taxon>Mycenaceae</taxon>
        <taxon>Favolaschia</taxon>
    </lineage>
</organism>
<evidence type="ECO:0000256" key="1">
    <source>
        <dbReference type="SAM" id="Phobius"/>
    </source>
</evidence>
<keyword evidence="1" id="KW-1133">Transmembrane helix</keyword>
<reference evidence="2 3" key="1">
    <citation type="journal article" date="2024" name="J Genomics">
        <title>Draft genome sequencing and assembly of Favolaschia claudopus CIRM-BRFM 2984 isolated from oak limbs.</title>
        <authorList>
            <person name="Navarro D."/>
            <person name="Drula E."/>
            <person name="Chaduli D."/>
            <person name="Cazenave R."/>
            <person name="Ahrendt S."/>
            <person name="Wang J."/>
            <person name="Lipzen A."/>
            <person name="Daum C."/>
            <person name="Barry K."/>
            <person name="Grigoriev I.V."/>
            <person name="Favel A."/>
            <person name="Rosso M.N."/>
            <person name="Martin F."/>
        </authorList>
    </citation>
    <scope>NUCLEOTIDE SEQUENCE [LARGE SCALE GENOMIC DNA]</scope>
    <source>
        <strain evidence="2 3">CIRM-BRFM 2984</strain>
    </source>
</reference>
<dbReference type="Proteomes" id="UP001362999">
    <property type="component" value="Unassembled WGS sequence"/>
</dbReference>
<name>A0AAW0AIM9_9AGAR</name>
<keyword evidence="1" id="KW-0472">Membrane</keyword>
<accession>A0AAW0AIM9</accession>
<feature type="transmembrane region" description="Helical" evidence="1">
    <location>
        <begin position="292"/>
        <end position="310"/>
    </location>
</feature>
<evidence type="ECO:0000313" key="2">
    <source>
        <dbReference type="EMBL" id="KAK7012665.1"/>
    </source>
</evidence>
<dbReference type="EMBL" id="JAWWNJ010000064">
    <property type="protein sequence ID" value="KAK7012665.1"/>
    <property type="molecule type" value="Genomic_DNA"/>
</dbReference>